<feature type="transmembrane region" description="Helical" evidence="8">
    <location>
        <begin position="158"/>
        <end position="180"/>
    </location>
</feature>
<evidence type="ECO:0000256" key="8">
    <source>
        <dbReference type="SAM" id="Phobius"/>
    </source>
</evidence>
<evidence type="ECO:0000256" key="3">
    <source>
        <dbReference type="ARBA" id="ARBA00022448"/>
    </source>
</evidence>
<evidence type="ECO:0000313" key="10">
    <source>
        <dbReference type="Proteomes" id="UP000185841"/>
    </source>
</evidence>
<sequence>MTDLLAQGPLLTRARLNFSRHPGWLCGLLLLLSLGLALSDLGRRLPLSEWLAAMARPAEGDMAQLILHFSWLPRLCMALLCGAALALAGTLMQQVLRNPLASPTTLGVSSGAQLGLLVATLWAPWALDYGREWVALAGGGLASLLVFALAWRRALAPLTLILAGLVVTLYLSALNVTLMLVQQQDLNAVFIWGSGSLSQNSWSGVQFLLPRLAIGLLLLLPLLRPLALLELDDSGVKSLGVPLRFLRIVSLTLSVYLAACVVSVVGVIGFIGLAAPALVRLLGARSFAQRLIWAPLLGGLLLCVTDLGIQRLAGNLAELVPTGAATALLGAPLLLWLLPRLHLAGGQPQSDAEHSFARHPFPARRLLPLLLALAAGVVLALGLGRGLEGWSWNLGDTALLDWRWPRVMAAAAAGCMLALAGCMIQRLTGNPMSSPEVLGISAGAALGLIALLFLLPYSGPLAQLALGGLGAGLTLLLLLGLSRRSGFAPEKVLLIGISITALFDALQVILLAGGDPRGQNLLSWMSGSTYFVGPQMALWVLVCSLVLLAAALPFGRWLELLPLGEGTPRALGVPLGRGRLVLLLLAALLTAGATLIIGPLSFIGLLAPHLARLLGLARAVPQLLGAALLGALVMVVADWLGRTLLFPAQLPAGLLASLLGGAYFMLCLSRR</sequence>
<evidence type="ECO:0000313" key="9">
    <source>
        <dbReference type="EMBL" id="SIQ48345.1"/>
    </source>
</evidence>
<comment type="subcellular location">
    <subcellularLocation>
        <location evidence="1">Cell membrane</location>
        <topology evidence="1">Multi-pass membrane protein</topology>
    </subcellularLocation>
</comment>
<evidence type="ECO:0000256" key="7">
    <source>
        <dbReference type="ARBA" id="ARBA00023136"/>
    </source>
</evidence>
<name>A0A1N6T4M0_AQUAC</name>
<dbReference type="AlphaFoldDB" id="A0A1N6T4M0"/>
<feature type="transmembrane region" description="Helical" evidence="8">
    <location>
        <begin position="619"/>
        <end position="637"/>
    </location>
</feature>
<protein>
    <submittedName>
        <fullName evidence="9">Iron complex transport system permease protein</fullName>
    </submittedName>
</protein>
<feature type="transmembrane region" description="Helical" evidence="8">
    <location>
        <begin position="104"/>
        <end position="127"/>
    </location>
</feature>
<dbReference type="GO" id="GO:0022857">
    <property type="term" value="F:transmembrane transporter activity"/>
    <property type="evidence" value="ECO:0007669"/>
    <property type="project" value="InterPro"/>
</dbReference>
<feature type="transmembrane region" description="Helical" evidence="8">
    <location>
        <begin position="580"/>
        <end position="607"/>
    </location>
</feature>
<keyword evidence="3" id="KW-0813">Transport</keyword>
<keyword evidence="5 8" id="KW-0812">Transmembrane</keyword>
<dbReference type="EMBL" id="FTMP01000004">
    <property type="protein sequence ID" value="SIQ48345.1"/>
    <property type="molecule type" value="Genomic_DNA"/>
</dbReference>
<dbReference type="NCBIfam" id="NF007866">
    <property type="entry name" value="PRK10577.1-2"/>
    <property type="match status" value="1"/>
</dbReference>
<dbReference type="SUPFAM" id="SSF81345">
    <property type="entry name" value="ABC transporter involved in vitamin B12 uptake, BtuC"/>
    <property type="match status" value="2"/>
</dbReference>
<organism evidence="9 10">
    <name type="scientific">Aquipseudomonas alcaligenes</name>
    <name type="common">Pseudomonas alcaligenes</name>
    <dbReference type="NCBI Taxonomy" id="43263"/>
    <lineage>
        <taxon>Bacteria</taxon>
        <taxon>Pseudomonadati</taxon>
        <taxon>Pseudomonadota</taxon>
        <taxon>Gammaproteobacteria</taxon>
        <taxon>Pseudomonadales</taxon>
        <taxon>Pseudomonadaceae</taxon>
        <taxon>Aquipseudomonas</taxon>
    </lineage>
</organism>
<gene>
    <name evidence="9" type="ORF">SAMN05878282_104310</name>
</gene>
<dbReference type="Gene3D" id="1.10.3470.10">
    <property type="entry name" value="ABC transporter involved in vitamin B12 uptake, BtuC"/>
    <property type="match status" value="2"/>
</dbReference>
<feature type="transmembrane region" description="Helical" evidence="8">
    <location>
        <begin position="644"/>
        <end position="666"/>
    </location>
</feature>
<dbReference type="GO" id="GO:0033214">
    <property type="term" value="P:siderophore-iron import into cell"/>
    <property type="evidence" value="ECO:0007669"/>
    <property type="project" value="TreeGrafter"/>
</dbReference>
<feature type="transmembrane region" description="Helical" evidence="8">
    <location>
        <begin position="366"/>
        <end position="387"/>
    </location>
</feature>
<feature type="transmembrane region" description="Helical" evidence="8">
    <location>
        <begin position="291"/>
        <end position="313"/>
    </location>
</feature>
<dbReference type="RefSeq" id="WP_076426677.1">
    <property type="nucleotide sequence ID" value="NZ_FTMP01000004.1"/>
</dbReference>
<evidence type="ECO:0000256" key="5">
    <source>
        <dbReference type="ARBA" id="ARBA00022692"/>
    </source>
</evidence>
<dbReference type="CDD" id="cd06550">
    <property type="entry name" value="TM_ABC_iron-siderophores_like"/>
    <property type="match status" value="1"/>
</dbReference>
<feature type="transmembrane region" description="Helical" evidence="8">
    <location>
        <begin position="319"/>
        <end position="338"/>
    </location>
</feature>
<dbReference type="Proteomes" id="UP000185841">
    <property type="component" value="Unassembled WGS sequence"/>
</dbReference>
<feature type="transmembrane region" description="Helical" evidence="8">
    <location>
        <begin position="71"/>
        <end position="92"/>
    </location>
</feature>
<dbReference type="PANTHER" id="PTHR30472:SF37">
    <property type="entry name" value="FE(3+) DICITRATE TRANSPORT SYSTEM PERMEASE PROTEIN FECD-RELATED"/>
    <property type="match status" value="1"/>
</dbReference>
<dbReference type="GO" id="GO:0005886">
    <property type="term" value="C:plasma membrane"/>
    <property type="evidence" value="ECO:0007669"/>
    <property type="project" value="UniProtKB-SubCell"/>
</dbReference>
<keyword evidence="6 8" id="KW-1133">Transmembrane helix</keyword>
<feature type="transmembrane region" description="Helical" evidence="8">
    <location>
        <begin position="133"/>
        <end position="151"/>
    </location>
</feature>
<feature type="transmembrane region" description="Helical" evidence="8">
    <location>
        <begin position="437"/>
        <end position="455"/>
    </location>
</feature>
<accession>A0A1N6T4M0</accession>
<proteinExistence type="inferred from homology"/>
<evidence type="ECO:0000256" key="1">
    <source>
        <dbReference type="ARBA" id="ARBA00004651"/>
    </source>
</evidence>
<comment type="similarity">
    <text evidence="2">Belongs to the binding-protein-dependent transport system permease family. FecCD subfamily.</text>
</comment>
<dbReference type="Pfam" id="PF01032">
    <property type="entry name" value="FecCD"/>
    <property type="match status" value="2"/>
</dbReference>
<evidence type="ECO:0000256" key="4">
    <source>
        <dbReference type="ARBA" id="ARBA00022475"/>
    </source>
</evidence>
<feature type="transmembrane region" description="Helical" evidence="8">
    <location>
        <begin position="251"/>
        <end position="279"/>
    </location>
</feature>
<reference evidence="9 10" key="1">
    <citation type="submission" date="2017-01" db="EMBL/GenBank/DDBJ databases">
        <authorList>
            <person name="Mah S.A."/>
            <person name="Swanson W.J."/>
            <person name="Moy G.W."/>
            <person name="Vacquier V.D."/>
        </authorList>
    </citation>
    <scope>NUCLEOTIDE SEQUENCE [LARGE SCALE GENOMIC DNA]</scope>
    <source>
        <strain evidence="9 10">RU36E</strain>
    </source>
</reference>
<feature type="transmembrane region" description="Helical" evidence="8">
    <location>
        <begin position="461"/>
        <end position="481"/>
    </location>
</feature>
<dbReference type="PANTHER" id="PTHR30472">
    <property type="entry name" value="FERRIC ENTEROBACTIN TRANSPORT SYSTEM PERMEASE PROTEIN"/>
    <property type="match status" value="1"/>
</dbReference>
<dbReference type="InterPro" id="IPR000522">
    <property type="entry name" value="ABC_transptr_permease_BtuC"/>
</dbReference>
<keyword evidence="7 8" id="KW-0472">Membrane</keyword>
<feature type="transmembrane region" description="Helical" evidence="8">
    <location>
        <begin position="536"/>
        <end position="559"/>
    </location>
</feature>
<evidence type="ECO:0000256" key="2">
    <source>
        <dbReference type="ARBA" id="ARBA00007935"/>
    </source>
</evidence>
<dbReference type="InterPro" id="IPR037294">
    <property type="entry name" value="ABC_BtuC-like"/>
</dbReference>
<feature type="transmembrane region" description="Helical" evidence="8">
    <location>
        <begin position="493"/>
        <end position="514"/>
    </location>
</feature>
<feature type="transmembrane region" description="Helical" evidence="8">
    <location>
        <begin position="407"/>
        <end position="425"/>
    </location>
</feature>
<evidence type="ECO:0000256" key="6">
    <source>
        <dbReference type="ARBA" id="ARBA00022989"/>
    </source>
</evidence>
<keyword evidence="4" id="KW-1003">Cell membrane</keyword>